<dbReference type="Gene3D" id="2.60.40.420">
    <property type="entry name" value="Cupredoxins - blue copper proteins"/>
    <property type="match status" value="1"/>
</dbReference>
<evidence type="ECO:0000313" key="3">
    <source>
        <dbReference type="Proteomes" id="UP000179014"/>
    </source>
</evidence>
<protein>
    <recommendedName>
        <fullName evidence="4">EfeO-type cupredoxin-like domain-containing protein</fullName>
    </recommendedName>
</protein>
<comment type="caution">
    <text evidence="2">The sequence shown here is derived from an EMBL/GenBank/DDBJ whole genome shotgun (WGS) entry which is preliminary data.</text>
</comment>
<keyword evidence="1" id="KW-0472">Membrane</keyword>
<evidence type="ECO:0000256" key="1">
    <source>
        <dbReference type="SAM" id="Phobius"/>
    </source>
</evidence>
<sequence length="166" mass="17522">MRNPIGAIVVLVVIIAGGWYLLKGKPAEAPAPDATITGQMPADDSSVPETVVKDGLPTDVIVEYTDAGFSPASVTVPLGTYIVFVNQSSKNMWVASAMHPTHTAYSGTTLAQHCPDTTGTAFDECKGDAPGSSYSFKFNKAGEWKYHDHIDATKFGTIIVTPATTS</sequence>
<name>A0A1F6BWA9_9BACT</name>
<keyword evidence="1" id="KW-0812">Transmembrane</keyword>
<reference evidence="2 3" key="1">
    <citation type="journal article" date="2016" name="Nat. Commun.">
        <title>Thousands of microbial genomes shed light on interconnected biogeochemical processes in an aquifer system.</title>
        <authorList>
            <person name="Anantharaman K."/>
            <person name="Brown C.T."/>
            <person name="Hug L.A."/>
            <person name="Sharon I."/>
            <person name="Castelle C.J."/>
            <person name="Probst A.J."/>
            <person name="Thomas B.C."/>
            <person name="Singh A."/>
            <person name="Wilkins M.J."/>
            <person name="Karaoz U."/>
            <person name="Brodie E.L."/>
            <person name="Williams K.H."/>
            <person name="Hubbard S.S."/>
            <person name="Banfield J.F."/>
        </authorList>
    </citation>
    <scope>NUCLEOTIDE SEQUENCE [LARGE SCALE GENOMIC DNA]</scope>
</reference>
<dbReference type="EMBL" id="MFKN01000005">
    <property type="protein sequence ID" value="OGG41210.1"/>
    <property type="molecule type" value="Genomic_DNA"/>
</dbReference>
<dbReference type="InterPro" id="IPR008972">
    <property type="entry name" value="Cupredoxin"/>
</dbReference>
<evidence type="ECO:0008006" key="4">
    <source>
        <dbReference type="Google" id="ProtNLM"/>
    </source>
</evidence>
<proteinExistence type="predicted"/>
<dbReference type="SUPFAM" id="SSF49503">
    <property type="entry name" value="Cupredoxins"/>
    <property type="match status" value="1"/>
</dbReference>
<keyword evidence="1" id="KW-1133">Transmembrane helix</keyword>
<evidence type="ECO:0000313" key="2">
    <source>
        <dbReference type="EMBL" id="OGG41210.1"/>
    </source>
</evidence>
<dbReference type="Proteomes" id="UP000179014">
    <property type="component" value="Unassembled WGS sequence"/>
</dbReference>
<feature type="transmembrane region" description="Helical" evidence="1">
    <location>
        <begin position="6"/>
        <end position="22"/>
    </location>
</feature>
<organism evidence="2 3">
    <name type="scientific">Candidatus Kaiserbacteria bacterium GWA2_50_9</name>
    <dbReference type="NCBI Taxonomy" id="1798474"/>
    <lineage>
        <taxon>Bacteria</taxon>
        <taxon>Candidatus Kaiseribacteriota</taxon>
    </lineage>
</organism>
<dbReference type="STRING" id="1798474.A2118_03080"/>
<gene>
    <name evidence="2" type="ORF">A2118_03080</name>
</gene>
<accession>A0A1F6BWA9</accession>
<dbReference type="AlphaFoldDB" id="A0A1F6BWA9"/>